<evidence type="ECO:0000313" key="15">
    <source>
        <dbReference type="EMBL" id="RXK14484.1"/>
    </source>
</evidence>
<comment type="similarity">
    <text evidence="2 10 11">Belongs to the TonB-dependent receptor family.</text>
</comment>
<keyword evidence="16" id="KW-1185">Reference proteome</keyword>
<feature type="chain" id="PRO_5020526957" description="TonB-dependent siderophore receptor" evidence="12">
    <location>
        <begin position="21"/>
        <end position="702"/>
    </location>
</feature>
<evidence type="ECO:0000256" key="9">
    <source>
        <dbReference type="ARBA" id="ARBA00023237"/>
    </source>
</evidence>
<dbReference type="InterPro" id="IPR010105">
    <property type="entry name" value="TonB_sidphr_rcpt"/>
</dbReference>
<name>A0A4Q1AWF6_9BACT</name>
<dbReference type="AlphaFoldDB" id="A0A4Q1AWF6"/>
<keyword evidence="6 11" id="KW-0798">TonB box</keyword>
<dbReference type="InterPro" id="IPR000531">
    <property type="entry name" value="Beta-barrel_TonB"/>
</dbReference>
<gene>
    <name evidence="15" type="ORF">CP965_03275</name>
</gene>
<dbReference type="PANTHER" id="PTHR32552">
    <property type="entry name" value="FERRICHROME IRON RECEPTOR-RELATED"/>
    <property type="match status" value="1"/>
</dbReference>
<evidence type="ECO:0000256" key="6">
    <source>
        <dbReference type="ARBA" id="ARBA00023077"/>
    </source>
</evidence>
<evidence type="ECO:0000259" key="13">
    <source>
        <dbReference type="Pfam" id="PF00593"/>
    </source>
</evidence>
<dbReference type="GO" id="GO:0038023">
    <property type="term" value="F:signaling receptor activity"/>
    <property type="evidence" value="ECO:0007669"/>
    <property type="project" value="InterPro"/>
</dbReference>
<accession>A0A4Q1AWF6</accession>
<reference evidence="15 16" key="1">
    <citation type="submission" date="2017-09" db="EMBL/GenBank/DDBJ databases">
        <title>Genomics of the genus Arcobacter.</title>
        <authorList>
            <person name="Perez-Cataluna A."/>
            <person name="Figueras M.J."/>
            <person name="Salas-Masso N."/>
        </authorList>
    </citation>
    <scope>NUCLEOTIDE SEQUENCE [LARGE SCALE GENOMIC DNA]</scope>
    <source>
        <strain evidence="15 16">F156-34</strain>
    </source>
</reference>
<keyword evidence="8" id="KW-0675">Receptor</keyword>
<feature type="domain" description="TonB-dependent receptor-like beta-barrel" evidence="13">
    <location>
        <begin position="276"/>
        <end position="671"/>
    </location>
</feature>
<dbReference type="InterPro" id="IPR037066">
    <property type="entry name" value="Plug_dom_sf"/>
</dbReference>
<evidence type="ECO:0008006" key="17">
    <source>
        <dbReference type="Google" id="ProtNLM"/>
    </source>
</evidence>
<dbReference type="GO" id="GO:0009279">
    <property type="term" value="C:cell outer membrane"/>
    <property type="evidence" value="ECO:0007669"/>
    <property type="project" value="UniProtKB-SubCell"/>
</dbReference>
<evidence type="ECO:0000256" key="11">
    <source>
        <dbReference type="RuleBase" id="RU003357"/>
    </source>
</evidence>
<dbReference type="Proteomes" id="UP000289718">
    <property type="component" value="Unassembled WGS sequence"/>
</dbReference>
<evidence type="ECO:0000256" key="8">
    <source>
        <dbReference type="ARBA" id="ARBA00023170"/>
    </source>
</evidence>
<keyword evidence="3 10" id="KW-0813">Transport</keyword>
<dbReference type="InterPro" id="IPR036942">
    <property type="entry name" value="Beta-barrel_TonB_sf"/>
</dbReference>
<evidence type="ECO:0000256" key="5">
    <source>
        <dbReference type="ARBA" id="ARBA00022692"/>
    </source>
</evidence>
<comment type="caution">
    <text evidence="15">The sequence shown here is derived from an EMBL/GenBank/DDBJ whole genome shotgun (WGS) entry which is preliminary data.</text>
</comment>
<dbReference type="RefSeq" id="WP_129060624.1">
    <property type="nucleotide sequence ID" value="NZ_NXIE01000001.1"/>
</dbReference>
<comment type="subcellular location">
    <subcellularLocation>
        <location evidence="1 10">Cell outer membrane</location>
        <topology evidence="1 10">Multi-pass membrane protein</topology>
    </subcellularLocation>
</comment>
<evidence type="ECO:0000313" key="16">
    <source>
        <dbReference type="Proteomes" id="UP000289718"/>
    </source>
</evidence>
<dbReference type="NCBIfam" id="TIGR01783">
    <property type="entry name" value="TonB-siderophor"/>
    <property type="match status" value="1"/>
</dbReference>
<evidence type="ECO:0000259" key="14">
    <source>
        <dbReference type="Pfam" id="PF07715"/>
    </source>
</evidence>
<dbReference type="EMBL" id="NXIE01000001">
    <property type="protein sequence ID" value="RXK14484.1"/>
    <property type="molecule type" value="Genomic_DNA"/>
</dbReference>
<feature type="domain" description="TonB-dependent receptor plug" evidence="14">
    <location>
        <begin position="58"/>
        <end position="161"/>
    </location>
</feature>
<evidence type="ECO:0000256" key="2">
    <source>
        <dbReference type="ARBA" id="ARBA00009810"/>
    </source>
</evidence>
<evidence type="ECO:0000256" key="12">
    <source>
        <dbReference type="SAM" id="SignalP"/>
    </source>
</evidence>
<evidence type="ECO:0000256" key="7">
    <source>
        <dbReference type="ARBA" id="ARBA00023136"/>
    </source>
</evidence>
<keyword evidence="7 10" id="KW-0472">Membrane</keyword>
<dbReference type="GO" id="GO:0015344">
    <property type="term" value="F:siderophore uptake transmembrane transporter activity"/>
    <property type="evidence" value="ECO:0007669"/>
    <property type="project" value="TreeGrafter"/>
</dbReference>
<keyword evidence="4 10" id="KW-1134">Transmembrane beta strand</keyword>
<dbReference type="SUPFAM" id="SSF56935">
    <property type="entry name" value="Porins"/>
    <property type="match status" value="1"/>
</dbReference>
<dbReference type="PANTHER" id="PTHR32552:SF84">
    <property type="entry name" value="TONB-DEPENDENT RECEPTOR-RELATED"/>
    <property type="match status" value="1"/>
</dbReference>
<dbReference type="GO" id="GO:0015891">
    <property type="term" value="P:siderophore transport"/>
    <property type="evidence" value="ECO:0007669"/>
    <property type="project" value="InterPro"/>
</dbReference>
<sequence>MRNYVLVGLSLLCLSSLLYAEDKNKNDLGIVNISSKQDNNSSQLLKESSTGSRLELTLKEIPASIEILTSELMEQRGDTTVIEAITKTTGITGGQSGHGPGGKFIARGFSAGFPGIDFLTDGVKLNGSAFSKRAFETANLDKIEVIKGASSILNGEGSIGATVNLITKKPNFNEEETEFGLKIGSYDSYRLSFGAGGIAIPDILAYRVDVSTREKGSIFDREKKTVDSLNAGLLYKINDNLFTSLTIDKTKDEAENIYIGTPLINGKLDKKVREINYNTYTDGIDEGDSLFIKQNTQWFVNSNLELKNQIYYQNMDADVRRPYKTLQVENSDNVYIAGADIQEKQDLIGNRIDLINKQDIFGRENKLLVGADISKLNFQRDISPTWGGIETNIYNPTQGSFIDLNGSYSTKNVETDINQIAVYLENQLNITDNIKLLFGLRHDTIDVDWNYFTSNTEKDRTYNEFSYRVGLIYDLSDTTTLYTSYNTSIEAGNSLVQMNVNQVDLDLTKAKQYEIGLKQSFLNEKADFSVSAYKISKENIFVNDPNTVGKVLNAGEQSSKGLEFSLGIQALEQLRIDANLAYTDAKYDDFITGSNNYTGNTPYSVPKYIANLGIRYIPITNLGIGTWVNYVDSFYADDANTVKLPSYTTIDLTLDYTYNKNTTFSFAIKNLTDELYATSSRNNYSVFLGDSRNFEFGIKYKF</sequence>
<dbReference type="CDD" id="cd01347">
    <property type="entry name" value="ligand_gated_channel"/>
    <property type="match status" value="1"/>
</dbReference>
<dbReference type="Pfam" id="PF07715">
    <property type="entry name" value="Plug"/>
    <property type="match status" value="1"/>
</dbReference>
<organism evidence="15 16">
    <name type="scientific">Halarcobacter mediterraneus</name>
    <dbReference type="NCBI Taxonomy" id="2023153"/>
    <lineage>
        <taxon>Bacteria</taxon>
        <taxon>Pseudomonadati</taxon>
        <taxon>Campylobacterota</taxon>
        <taxon>Epsilonproteobacteria</taxon>
        <taxon>Campylobacterales</taxon>
        <taxon>Arcobacteraceae</taxon>
        <taxon>Halarcobacter</taxon>
    </lineage>
</organism>
<dbReference type="PROSITE" id="PS52016">
    <property type="entry name" value="TONB_DEPENDENT_REC_3"/>
    <property type="match status" value="1"/>
</dbReference>
<keyword evidence="12" id="KW-0732">Signal</keyword>
<dbReference type="InterPro" id="IPR012910">
    <property type="entry name" value="Plug_dom"/>
</dbReference>
<keyword evidence="9 10" id="KW-0998">Cell outer membrane</keyword>
<evidence type="ECO:0000256" key="10">
    <source>
        <dbReference type="PROSITE-ProRule" id="PRU01360"/>
    </source>
</evidence>
<feature type="signal peptide" evidence="12">
    <location>
        <begin position="1"/>
        <end position="20"/>
    </location>
</feature>
<dbReference type="OrthoDB" id="9760333at2"/>
<dbReference type="Pfam" id="PF00593">
    <property type="entry name" value="TonB_dep_Rec_b-barrel"/>
    <property type="match status" value="1"/>
</dbReference>
<evidence type="ECO:0000256" key="3">
    <source>
        <dbReference type="ARBA" id="ARBA00022448"/>
    </source>
</evidence>
<evidence type="ECO:0000256" key="1">
    <source>
        <dbReference type="ARBA" id="ARBA00004571"/>
    </source>
</evidence>
<protein>
    <recommendedName>
        <fullName evidence="17">TonB-dependent siderophore receptor</fullName>
    </recommendedName>
</protein>
<dbReference type="Gene3D" id="2.170.130.10">
    <property type="entry name" value="TonB-dependent receptor, plug domain"/>
    <property type="match status" value="1"/>
</dbReference>
<proteinExistence type="inferred from homology"/>
<dbReference type="Gene3D" id="2.40.170.20">
    <property type="entry name" value="TonB-dependent receptor, beta-barrel domain"/>
    <property type="match status" value="1"/>
</dbReference>
<dbReference type="InterPro" id="IPR039426">
    <property type="entry name" value="TonB-dep_rcpt-like"/>
</dbReference>
<evidence type="ECO:0000256" key="4">
    <source>
        <dbReference type="ARBA" id="ARBA00022452"/>
    </source>
</evidence>
<keyword evidence="5 10" id="KW-0812">Transmembrane</keyword>